<dbReference type="Proteomes" id="UP000008635">
    <property type="component" value="Chromosome"/>
</dbReference>
<dbReference type="Gene3D" id="3.50.50.60">
    <property type="entry name" value="FAD/NAD(P)-binding domain"/>
    <property type="match status" value="1"/>
</dbReference>
<dbReference type="AlphaFoldDB" id="E8U4N1"/>
<dbReference type="EMBL" id="CP002454">
    <property type="protein sequence ID" value="ADV68896.1"/>
    <property type="molecule type" value="Genomic_DNA"/>
</dbReference>
<protein>
    <submittedName>
        <fullName evidence="2">Fumarate reductase/succinate dehydrogenase flavoprotein domain protein</fullName>
    </submittedName>
</protein>
<dbReference type="Pfam" id="PF01593">
    <property type="entry name" value="Amino_oxidase"/>
    <property type="match status" value="1"/>
</dbReference>
<dbReference type="InterPro" id="IPR002937">
    <property type="entry name" value="Amino_oxidase"/>
</dbReference>
<gene>
    <name evidence="2" type="ordered locus">Deima_3269</name>
</gene>
<dbReference type="OrthoDB" id="5792777at2"/>
<dbReference type="eggNOG" id="COG3380">
    <property type="taxonomic scope" value="Bacteria"/>
</dbReference>
<dbReference type="RefSeq" id="WP_013558399.1">
    <property type="nucleotide sequence ID" value="NC_014958.1"/>
</dbReference>
<reference evidence="2 3" key="1">
    <citation type="journal article" date="2011" name="Stand. Genomic Sci.">
        <title>Complete genome sequence of Deinococcus maricopensis type strain (LB-34).</title>
        <authorList>
            <person name="Pukall R."/>
            <person name="Zeytun A."/>
            <person name="Lucas S."/>
            <person name="Lapidus A."/>
            <person name="Hammon N."/>
            <person name="Deshpande S."/>
            <person name="Nolan M."/>
            <person name="Cheng J.F."/>
            <person name="Pitluck S."/>
            <person name="Liolios K."/>
            <person name="Pagani I."/>
            <person name="Mikhailova N."/>
            <person name="Ivanova N."/>
            <person name="Mavromatis K."/>
            <person name="Pati A."/>
            <person name="Tapia R."/>
            <person name="Han C."/>
            <person name="Goodwin L."/>
            <person name="Chen A."/>
            <person name="Palaniappan K."/>
            <person name="Land M."/>
            <person name="Hauser L."/>
            <person name="Chang Y.J."/>
            <person name="Jeffries C.D."/>
            <person name="Brambilla E.M."/>
            <person name="Rohde M."/>
            <person name="Goker M."/>
            <person name="Detter J.C."/>
            <person name="Woyke T."/>
            <person name="Bristow J."/>
            <person name="Eisen J.A."/>
            <person name="Markowitz V."/>
            <person name="Hugenholtz P."/>
            <person name="Kyrpides N.C."/>
            <person name="Klenk H.P."/>
        </authorList>
    </citation>
    <scope>NUCLEOTIDE SEQUENCE [LARGE SCALE GENOMIC DNA]</scope>
    <source>
        <strain evidence="3">DSM 21211 / LMG 22137 / NRRL B-23946 / LB-34</strain>
    </source>
</reference>
<dbReference type="HOGENOM" id="CLU_036034_0_0_0"/>
<dbReference type="SUPFAM" id="SSF51905">
    <property type="entry name" value="FAD/NAD(P)-binding domain"/>
    <property type="match status" value="1"/>
</dbReference>
<name>E8U4N1_DEIML</name>
<dbReference type="PANTHER" id="PTHR16128">
    <property type="entry name" value="FAD/NAD(P)-BINDING OXIDOREDUCTASE FAMILY PROTEIN"/>
    <property type="match status" value="1"/>
</dbReference>
<sequence>MTTPDVLMIGAGLGGLACARDLARAGLQVRVLDKSRGVSGRAATRRTEHAALDHGAPYFTARSERLARLADGWTREGWLRAWTHGFPTWQDGHVTPADDGHARYAPTRGMSALGRHMAADLNVTTETHVTTITRTASGWRALTPGGDVCEARTLLLNLPAPQLATLLESVPLGDAGGPLDAVQFEPVWALLVPLREDVRADWPALRTDHPAVTWVAREHTKRAPGAPPALVAHASPDWTRAHLNAPREEVAYALLQVVQGITGPLAVQDVSAHLWRYARPTRRFPHPHGWDAGLRLGWCGDWCTPDPHGPRVEAALLSGWSLAGAVQDTPAPNL</sequence>
<evidence type="ECO:0000313" key="2">
    <source>
        <dbReference type="EMBL" id="ADV68896.1"/>
    </source>
</evidence>
<evidence type="ECO:0000259" key="1">
    <source>
        <dbReference type="Pfam" id="PF01593"/>
    </source>
</evidence>
<dbReference type="PRINTS" id="PR00420">
    <property type="entry name" value="RNGMNOXGNASE"/>
</dbReference>
<evidence type="ECO:0000313" key="3">
    <source>
        <dbReference type="Proteomes" id="UP000008635"/>
    </source>
</evidence>
<proteinExistence type="predicted"/>
<dbReference type="STRING" id="709986.Deima_3269"/>
<accession>E8U4N1</accession>
<dbReference type="Pfam" id="PF13450">
    <property type="entry name" value="NAD_binding_8"/>
    <property type="match status" value="1"/>
</dbReference>
<feature type="domain" description="Amine oxidase" evidence="1">
    <location>
        <begin position="104"/>
        <end position="326"/>
    </location>
</feature>
<organism evidence="2 3">
    <name type="scientific">Deinococcus maricopensis (strain DSM 21211 / LMG 22137 / NRRL B-23946 / LB-34)</name>
    <dbReference type="NCBI Taxonomy" id="709986"/>
    <lineage>
        <taxon>Bacteria</taxon>
        <taxon>Thermotogati</taxon>
        <taxon>Deinococcota</taxon>
        <taxon>Deinococci</taxon>
        <taxon>Deinococcales</taxon>
        <taxon>Deinococcaceae</taxon>
        <taxon>Deinococcus</taxon>
    </lineage>
</organism>
<keyword evidence="3" id="KW-1185">Reference proteome</keyword>
<dbReference type="GO" id="GO:0016491">
    <property type="term" value="F:oxidoreductase activity"/>
    <property type="evidence" value="ECO:0007669"/>
    <property type="project" value="InterPro"/>
</dbReference>
<dbReference type="PANTHER" id="PTHR16128:SF5">
    <property type="entry name" value="FAD_NAD(P)-BINDING OXIDOREDUCTASE FAMILY PROTEIN"/>
    <property type="match status" value="1"/>
</dbReference>
<dbReference type="InterPro" id="IPR036188">
    <property type="entry name" value="FAD/NAD-bd_sf"/>
</dbReference>
<reference evidence="3" key="2">
    <citation type="submission" date="2011-01" db="EMBL/GenBank/DDBJ databases">
        <title>The complete genome of Deinococcus maricopensis DSM 21211.</title>
        <authorList>
            <consortium name="US DOE Joint Genome Institute (JGI-PGF)"/>
            <person name="Lucas S."/>
            <person name="Copeland A."/>
            <person name="Lapidus A."/>
            <person name="Goodwin L."/>
            <person name="Pitluck S."/>
            <person name="Kyrpides N."/>
            <person name="Mavromatis K."/>
            <person name="Pagani I."/>
            <person name="Ivanova N."/>
            <person name="Ovchinnikova G."/>
            <person name="Zeytun A."/>
            <person name="Detter J.C."/>
            <person name="Han C."/>
            <person name="Land M."/>
            <person name="Hauser L."/>
            <person name="Markowitz V."/>
            <person name="Cheng J.-F."/>
            <person name="Hugenholtz P."/>
            <person name="Woyke T."/>
            <person name="Wu D."/>
            <person name="Pukall R."/>
            <person name="Gehrich-Schroeter G."/>
            <person name="Brambilla E."/>
            <person name="Klenk H.-P."/>
            <person name="Eisen J.A."/>
        </authorList>
    </citation>
    <scope>NUCLEOTIDE SEQUENCE [LARGE SCALE GENOMIC DNA]</scope>
    <source>
        <strain evidence="3">DSM 21211 / LMG 22137 / NRRL B-23946 / LB-34</strain>
    </source>
</reference>
<dbReference type="KEGG" id="dmr:Deima_3269"/>
<dbReference type="Gene3D" id="3.90.660.10">
    <property type="match status" value="1"/>
</dbReference>